<comment type="caution">
    <text evidence="2">The sequence shown here is derived from an EMBL/GenBank/DDBJ whole genome shotgun (WGS) entry which is preliminary data.</text>
</comment>
<proteinExistence type="predicted"/>
<dbReference type="AlphaFoldDB" id="A0A4U8ULQ9"/>
<organism evidence="2 3">
    <name type="scientific">Steinernema carpocapsae</name>
    <name type="common">Entomopathogenic nematode</name>
    <dbReference type="NCBI Taxonomy" id="34508"/>
    <lineage>
        <taxon>Eukaryota</taxon>
        <taxon>Metazoa</taxon>
        <taxon>Ecdysozoa</taxon>
        <taxon>Nematoda</taxon>
        <taxon>Chromadorea</taxon>
        <taxon>Rhabditida</taxon>
        <taxon>Tylenchina</taxon>
        <taxon>Panagrolaimomorpha</taxon>
        <taxon>Strongyloidoidea</taxon>
        <taxon>Steinernematidae</taxon>
        <taxon>Steinernema</taxon>
    </lineage>
</organism>
<dbReference type="EMBL" id="AZBU02000001">
    <property type="protein sequence ID" value="TMS33934.1"/>
    <property type="molecule type" value="Genomic_DNA"/>
</dbReference>
<name>A0A4U8ULQ9_STECR</name>
<keyword evidence="1" id="KW-0472">Membrane</keyword>
<dbReference type="Proteomes" id="UP000298663">
    <property type="component" value="Unassembled WGS sequence"/>
</dbReference>
<gene>
    <name evidence="2" type="ORF">L596_001617</name>
</gene>
<evidence type="ECO:0000313" key="2">
    <source>
        <dbReference type="EMBL" id="TMS33934.1"/>
    </source>
</evidence>
<reference evidence="2 3" key="1">
    <citation type="journal article" date="2015" name="Genome Biol.">
        <title>Comparative genomics of Steinernema reveals deeply conserved gene regulatory networks.</title>
        <authorList>
            <person name="Dillman A.R."/>
            <person name="Macchietto M."/>
            <person name="Porter C.F."/>
            <person name="Rogers A."/>
            <person name="Williams B."/>
            <person name="Antoshechkin I."/>
            <person name="Lee M.M."/>
            <person name="Goodwin Z."/>
            <person name="Lu X."/>
            <person name="Lewis E.E."/>
            <person name="Goodrich-Blair H."/>
            <person name="Stock S.P."/>
            <person name="Adams B.J."/>
            <person name="Sternberg P.W."/>
            <person name="Mortazavi A."/>
        </authorList>
    </citation>
    <scope>NUCLEOTIDE SEQUENCE [LARGE SCALE GENOMIC DNA]</scope>
    <source>
        <strain evidence="2 3">ALL</strain>
    </source>
</reference>
<protein>
    <submittedName>
        <fullName evidence="2">Uncharacterized protein</fullName>
    </submittedName>
</protein>
<feature type="transmembrane region" description="Helical" evidence="1">
    <location>
        <begin position="53"/>
        <end position="71"/>
    </location>
</feature>
<sequence>MNDHFELVNVEKALNKQRNSSVSVVRHAMGDNAFDKDPFNQPELVFTLRGKELVIFVLGYIFAVLLILALFESVMPVYFVNDSQPFEVKE</sequence>
<accession>A0A4U8ULQ9</accession>
<keyword evidence="1" id="KW-0812">Transmembrane</keyword>
<reference evidence="2 3" key="2">
    <citation type="journal article" date="2019" name="G3 (Bethesda)">
        <title>Hybrid Assembly of the Genome of the Entomopathogenic Nematode Steinernema carpocapsae Identifies the X-Chromosome.</title>
        <authorList>
            <person name="Serra L."/>
            <person name="Macchietto M."/>
            <person name="Macias-Munoz A."/>
            <person name="McGill C.J."/>
            <person name="Rodriguez I.M."/>
            <person name="Rodriguez B."/>
            <person name="Murad R."/>
            <person name="Mortazavi A."/>
        </authorList>
    </citation>
    <scope>NUCLEOTIDE SEQUENCE [LARGE SCALE GENOMIC DNA]</scope>
    <source>
        <strain evidence="2 3">ALL</strain>
    </source>
</reference>
<evidence type="ECO:0000313" key="3">
    <source>
        <dbReference type="Proteomes" id="UP000298663"/>
    </source>
</evidence>
<keyword evidence="3" id="KW-1185">Reference proteome</keyword>
<evidence type="ECO:0000256" key="1">
    <source>
        <dbReference type="SAM" id="Phobius"/>
    </source>
</evidence>
<keyword evidence="1" id="KW-1133">Transmembrane helix</keyword>